<reference evidence="2" key="1">
    <citation type="submission" date="2021-01" db="EMBL/GenBank/DDBJ databases">
        <title>Whole genome shotgun sequence of Demequina activiva NBRC 110675.</title>
        <authorList>
            <person name="Komaki H."/>
            <person name="Tamura T."/>
        </authorList>
    </citation>
    <scope>NUCLEOTIDE SEQUENCE</scope>
    <source>
        <strain evidence="2">NBRC 110675</strain>
    </source>
</reference>
<dbReference type="PANTHER" id="PTHR33434">
    <property type="entry name" value="DEGV DOMAIN-CONTAINING PROTEIN DR_1986-RELATED"/>
    <property type="match status" value="1"/>
</dbReference>
<dbReference type="SMART" id="SM01120">
    <property type="entry name" value="Dak2"/>
    <property type="match status" value="1"/>
</dbReference>
<dbReference type="PANTHER" id="PTHR33434:SF4">
    <property type="entry name" value="PHOSPHATASE PROTEIN"/>
    <property type="match status" value="1"/>
</dbReference>
<evidence type="ECO:0000259" key="1">
    <source>
        <dbReference type="PROSITE" id="PS51480"/>
    </source>
</evidence>
<dbReference type="AlphaFoldDB" id="A0A919UKM0"/>
<dbReference type="InterPro" id="IPR050270">
    <property type="entry name" value="DegV_domain_contain"/>
</dbReference>
<dbReference type="InterPro" id="IPR004007">
    <property type="entry name" value="DhaL_dom"/>
</dbReference>
<organism evidence="2 3">
    <name type="scientific">Demequina activiva</name>
    <dbReference type="NCBI Taxonomy" id="1582364"/>
    <lineage>
        <taxon>Bacteria</taxon>
        <taxon>Bacillati</taxon>
        <taxon>Actinomycetota</taxon>
        <taxon>Actinomycetes</taxon>
        <taxon>Micrococcales</taxon>
        <taxon>Demequinaceae</taxon>
        <taxon>Demequina</taxon>
    </lineage>
</organism>
<dbReference type="Gene3D" id="1.25.40.340">
    <property type="match status" value="1"/>
</dbReference>
<dbReference type="EMBL" id="BONR01000004">
    <property type="protein sequence ID" value="GIG55120.1"/>
    <property type="molecule type" value="Genomic_DNA"/>
</dbReference>
<comment type="caution">
    <text evidence="2">The sequence shown here is derived from an EMBL/GenBank/DDBJ whole genome shotgun (WGS) entry which is preliminary data.</text>
</comment>
<name>A0A919UKM0_9MICO</name>
<protein>
    <recommendedName>
        <fullName evidence="1">DhaL domain-containing protein</fullName>
    </recommendedName>
</protein>
<dbReference type="GO" id="GO:0006071">
    <property type="term" value="P:glycerol metabolic process"/>
    <property type="evidence" value="ECO:0007669"/>
    <property type="project" value="InterPro"/>
</dbReference>
<dbReference type="InterPro" id="IPR048394">
    <property type="entry name" value="FakA-like_M"/>
</dbReference>
<dbReference type="InterPro" id="IPR033470">
    <property type="entry name" value="FakA-like_C"/>
</dbReference>
<evidence type="ECO:0000313" key="2">
    <source>
        <dbReference type="EMBL" id="GIG55120.1"/>
    </source>
</evidence>
<dbReference type="Pfam" id="PF21645">
    <property type="entry name" value="FakA-like_M"/>
    <property type="match status" value="1"/>
</dbReference>
<dbReference type="PROSITE" id="PS51480">
    <property type="entry name" value="DHAL"/>
    <property type="match status" value="1"/>
</dbReference>
<dbReference type="SUPFAM" id="SSF101473">
    <property type="entry name" value="DhaL-like"/>
    <property type="match status" value="1"/>
</dbReference>
<evidence type="ECO:0000313" key="3">
    <source>
        <dbReference type="Proteomes" id="UP000652354"/>
    </source>
</evidence>
<dbReference type="RefSeq" id="WP_203656301.1">
    <property type="nucleotide sequence ID" value="NZ_BONR01000004.1"/>
</dbReference>
<gene>
    <name evidence="2" type="ORF">Dac01nite_18720</name>
</gene>
<proteinExistence type="predicted"/>
<accession>A0A919UKM0</accession>
<sequence length="499" mass="51795">MAETTELRRWLDSGVRAVKQARERLDSINVFPVPDSDTGTNMYLTLQEGNRAVAKLSADATHREVVAAFARGALMGARGNSGVIVSQYLAGFLSAIDERGGLGNVDAQQIAQSLDLAADAAYRAVSSPVEGTILTVARAAAKGASDAVALGSRREATIVAAVISARAALARTHDQLPSAHEAGVVDAGAAGLALQLEMLAETLAGPDALAALDEVEWEITDRGALRMHDAAHLSGGAYEVMFVTSSEADIRDALTGELETIGDSVAVTGAHDLWQAHVHTDEPHLAVERGIASRARQIVVRNVRVAHELDRATTGIVALTSCPGLAEPLADAGAVVLVVPDPTALKKRSLRRAVKDASGVSAVVVAGHPALRAAAQALERKRRRPSLTVLEAQHEAHVIAAVAAAALVTPGQDVATEMARAVEATAVGQSTPDALDDDVDRMIDRSTEVVSLVLGAGVPDAVADSVRLSVHAAAPLADLNVYRGEQAAPPVIIGVERTL</sequence>
<dbReference type="GO" id="GO:0004371">
    <property type="term" value="F:glycerone kinase activity"/>
    <property type="evidence" value="ECO:0007669"/>
    <property type="project" value="InterPro"/>
</dbReference>
<dbReference type="Pfam" id="PF13684">
    <property type="entry name" value="FakA-like_C"/>
    <property type="match status" value="1"/>
</dbReference>
<dbReference type="Pfam" id="PF02734">
    <property type="entry name" value="Dak2"/>
    <property type="match status" value="1"/>
</dbReference>
<feature type="domain" description="DhaL" evidence="1">
    <location>
        <begin position="5"/>
        <end position="201"/>
    </location>
</feature>
<dbReference type="InterPro" id="IPR036117">
    <property type="entry name" value="DhaL_dom_sf"/>
</dbReference>
<keyword evidence="3" id="KW-1185">Reference proteome</keyword>
<dbReference type="SMART" id="SM01121">
    <property type="entry name" value="Dak1_2"/>
    <property type="match status" value="1"/>
</dbReference>
<dbReference type="Proteomes" id="UP000652354">
    <property type="component" value="Unassembled WGS sequence"/>
</dbReference>